<dbReference type="AlphaFoldDB" id="A0A5B9DAC4"/>
<keyword evidence="3" id="KW-1185">Reference proteome</keyword>
<dbReference type="PANTHER" id="PTHR43792">
    <property type="entry name" value="GNAT FAMILY, PUTATIVE (AFU_ORTHOLOGUE AFUA_3G00765)-RELATED-RELATED"/>
    <property type="match status" value="1"/>
</dbReference>
<dbReference type="SUPFAM" id="SSF55729">
    <property type="entry name" value="Acyl-CoA N-acyltransferases (Nat)"/>
    <property type="match status" value="1"/>
</dbReference>
<dbReference type="GeneID" id="41329853"/>
<dbReference type="Pfam" id="PF13302">
    <property type="entry name" value="Acetyltransf_3"/>
    <property type="match status" value="1"/>
</dbReference>
<dbReference type="PANTHER" id="PTHR43792:SF16">
    <property type="entry name" value="N-ACETYLTRANSFERASE DOMAIN-CONTAINING PROTEIN"/>
    <property type="match status" value="1"/>
</dbReference>
<dbReference type="OrthoDB" id="120213at2157"/>
<evidence type="ECO:0000259" key="1">
    <source>
        <dbReference type="PROSITE" id="PS51186"/>
    </source>
</evidence>
<dbReference type="InterPro" id="IPR016181">
    <property type="entry name" value="Acyl_CoA_acyltransferase"/>
</dbReference>
<dbReference type="EC" id="2.3.-.-" evidence="2"/>
<reference evidence="2 3" key="1">
    <citation type="journal article" date="2020" name="Nature">
        <title>Isolation of an archaeon at the prokaryote-eukaryote interface.</title>
        <authorList>
            <person name="Imachi H."/>
            <person name="Nobu M.K."/>
            <person name="Nakahara N."/>
            <person name="Morono Y."/>
            <person name="Ogawara M."/>
            <person name="Takaki Y."/>
            <person name="Takano Y."/>
            <person name="Uematsu K."/>
            <person name="Ikuta T."/>
            <person name="Ito M."/>
            <person name="Matsui Y."/>
            <person name="Miyazaki M."/>
            <person name="Murata K."/>
            <person name="Saito Y."/>
            <person name="Sakai S."/>
            <person name="Song C."/>
            <person name="Tasumi E."/>
            <person name="Yamanaka Y."/>
            <person name="Yamaguchi T."/>
            <person name="Kamagata Y."/>
            <person name="Tamaki H."/>
            <person name="Takai K."/>
        </authorList>
    </citation>
    <scope>NUCLEOTIDE SEQUENCE [LARGE SCALE GENOMIC DNA]</scope>
    <source>
        <strain evidence="2 3">MK-D1</strain>
    </source>
</reference>
<dbReference type="Proteomes" id="UP000321408">
    <property type="component" value="Chromosome"/>
</dbReference>
<sequence>MNKKDIRINGERIYLVPLTVEYASEKYCSWLNDPVVNKYLDTKNATIENLQKYIKSKYEDPNCLFFGIFDKKTNKHIGNVKLEPIDFNLKTAVLGTLIGEKNYWGMGIAPEVYKYLLKYAFDELKLETITAGMYKGIVGALKAVKKVGFKIHKEFDDAYKVLLKKEDFIF</sequence>
<dbReference type="InterPro" id="IPR000182">
    <property type="entry name" value="GNAT_dom"/>
</dbReference>
<evidence type="ECO:0000313" key="3">
    <source>
        <dbReference type="Proteomes" id="UP000321408"/>
    </source>
</evidence>
<dbReference type="KEGG" id="psyt:DSAG12_01860"/>
<feature type="domain" description="N-acetyltransferase" evidence="1">
    <location>
        <begin position="18"/>
        <end position="167"/>
    </location>
</feature>
<proteinExistence type="predicted"/>
<dbReference type="RefSeq" id="WP_147662922.1">
    <property type="nucleotide sequence ID" value="NZ_CP042905.2"/>
</dbReference>
<protein>
    <submittedName>
        <fullName evidence="2">GNAT family N-acetyltransferase</fullName>
        <ecNumber evidence="2">2.3.-.-</ecNumber>
    </submittedName>
</protein>
<accession>A0A5B9DAC4</accession>
<gene>
    <name evidence="2" type="ORF">DSAG12_01860</name>
</gene>
<dbReference type="Gene3D" id="3.40.630.30">
    <property type="match status" value="1"/>
</dbReference>
<name>A0A5B9DAC4_9ARCH</name>
<dbReference type="InterPro" id="IPR051531">
    <property type="entry name" value="N-acetyltransferase"/>
</dbReference>
<evidence type="ECO:0000313" key="2">
    <source>
        <dbReference type="EMBL" id="QEE16032.1"/>
    </source>
</evidence>
<keyword evidence="2" id="KW-0808">Transferase</keyword>
<keyword evidence="2" id="KW-0012">Acyltransferase</keyword>
<dbReference type="EMBL" id="CP042905">
    <property type="protein sequence ID" value="QEE16032.1"/>
    <property type="molecule type" value="Genomic_DNA"/>
</dbReference>
<dbReference type="GO" id="GO:0016747">
    <property type="term" value="F:acyltransferase activity, transferring groups other than amino-acyl groups"/>
    <property type="evidence" value="ECO:0007669"/>
    <property type="project" value="InterPro"/>
</dbReference>
<reference evidence="2 3" key="2">
    <citation type="journal article" date="2024" name="Int. J. Syst. Evol. Microbiol.">
        <title>Promethearchaeum syntrophicum gen. nov., sp. nov., an anaerobic, obligately syntrophic archaeon, the first isolate of the lineage 'Asgard' archaea, and proposal of the new archaeal phylum Promethearchaeota phyl. nov. and kingdom Promethearchaeati regn. nov.</title>
        <authorList>
            <person name="Imachi H."/>
            <person name="Nobu M.K."/>
            <person name="Kato S."/>
            <person name="Takaki Y."/>
            <person name="Miyazaki M."/>
            <person name="Miyata M."/>
            <person name="Ogawara M."/>
            <person name="Saito Y."/>
            <person name="Sakai S."/>
            <person name="Tahara Y.O."/>
            <person name="Takano Y."/>
            <person name="Tasumi E."/>
            <person name="Uematsu K."/>
            <person name="Yoshimura T."/>
            <person name="Itoh T."/>
            <person name="Ohkuma M."/>
            <person name="Takai K."/>
        </authorList>
    </citation>
    <scope>NUCLEOTIDE SEQUENCE [LARGE SCALE GENOMIC DNA]</scope>
    <source>
        <strain evidence="2 3">MK-D1</strain>
    </source>
</reference>
<organism evidence="2 3">
    <name type="scientific">Promethearchaeum syntrophicum</name>
    <dbReference type="NCBI Taxonomy" id="2594042"/>
    <lineage>
        <taxon>Archaea</taxon>
        <taxon>Promethearchaeati</taxon>
        <taxon>Promethearchaeota</taxon>
        <taxon>Promethearchaeia</taxon>
        <taxon>Promethearchaeales</taxon>
        <taxon>Promethearchaeaceae</taxon>
        <taxon>Promethearchaeum</taxon>
    </lineage>
</organism>
<dbReference type="PROSITE" id="PS51186">
    <property type="entry name" value="GNAT"/>
    <property type="match status" value="1"/>
</dbReference>